<sequence>MVNDNFFDFSKDILSDLAKENYSGDKLQEVKHRQDHLNKAMDQLIKDAEQTAVPMTKTELEKAIGLR</sequence>
<dbReference type="RefSeq" id="WP_347963599.1">
    <property type="nucleotide sequence ID" value="NZ_CP154878.1"/>
</dbReference>
<gene>
    <name evidence="1" type="ORF">AAVZ08_05215</name>
    <name evidence="2" type="ORF">ABC765_05285</name>
</gene>
<name>A0AAU7C5V3_9LACO</name>
<dbReference type="EMBL" id="JBCNVT010000001">
    <property type="protein sequence ID" value="MEO5286001.1"/>
    <property type="molecule type" value="Genomic_DNA"/>
</dbReference>
<evidence type="ECO:0008006" key="4">
    <source>
        <dbReference type="Google" id="ProtNLM"/>
    </source>
</evidence>
<reference evidence="1 3" key="2">
    <citation type="submission" date="2024-04" db="EMBL/GenBank/DDBJ databases">
        <title>Limosilactobacillus allomucosae sp. nov., a novel species isolated from wild boar faecal samples as potential probiotics for domestic pigs.</title>
        <authorList>
            <person name="Chen B."/>
        </authorList>
    </citation>
    <scope>NUCLEOTIDE SEQUENCE [LARGE SCALE GENOMIC DNA]</scope>
    <source>
        <strain evidence="1 3">WILCCON 0055</strain>
    </source>
</reference>
<evidence type="ECO:0000313" key="3">
    <source>
        <dbReference type="Proteomes" id="UP001456307"/>
    </source>
</evidence>
<dbReference type="EMBL" id="CP154878">
    <property type="protein sequence ID" value="XBG96501.1"/>
    <property type="molecule type" value="Genomic_DNA"/>
</dbReference>
<keyword evidence="3" id="KW-1185">Reference proteome</keyword>
<dbReference type="KEGG" id="lalo:ABC765_05285"/>
<organism evidence="2">
    <name type="scientific">Limosilactobacillus allomucosae</name>
    <dbReference type="NCBI Taxonomy" id="3142938"/>
    <lineage>
        <taxon>Bacteria</taxon>
        <taxon>Bacillati</taxon>
        <taxon>Bacillota</taxon>
        <taxon>Bacilli</taxon>
        <taxon>Lactobacillales</taxon>
        <taxon>Lactobacillaceae</taxon>
        <taxon>Limosilactobacillus</taxon>
    </lineage>
</organism>
<evidence type="ECO:0000313" key="1">
    <source>
        <dbReference type="EMBL" id="MEO5286001.1"/>
    </source>
</evidence>
<reference evidence="2" key="1">
    <citation type="submission" date="2024-04" db="EMBL/GenBank/DDBJ databases">
        <title>Limosilactobacillus allomucosae sp. nov., a novel species isolated from wild boar faecal samples as a potential probiotics for domestic pigs.</title>
        <authorList>
            <person name="Chen B."/>
        </authorList>
    </citation>
    <scope>NUCLEOTIDE SEQUENCE</scope>
    <source>
        <strain evidence="2">WILCCON 0051</strain>
    </source>
</reference>
<proteinExistence type="predicted"/>
<dbReference type="AlphaFoldDB" id="A0AAU7C5V3"/>
<evidence type="ECO:0000313" key="2">
    <source>
        <dbReference type="EMBL" id="XBG96501.1"/>
    </source>
</evidence>
<protein>
    <recommendedName>
        <fullName evidence="4">Antitoxin</fullName>
    </recommendedName>
</protein>
<accession>A0AAU7C5V3</accession>
<dbReference type="Proteomes" id="UP001456307">
    <property type="component" value="Unassembled WGS sequence"/>
</dbReference>